<feature type="domain" description="N-acetyltransferase" evidence="3">
    <location>
        <begin position="1"/>
        <end position="142"/>
    </location>
</feature>
<dbReference type="PIRSF" id="PIRSF005751">
    <property type="entry name" value="Acet_citr_lig"/>
    <property type="match status" value="1"/>
</dbReference>
<keyword evidence="4" id="KW-0436">Ligase</keyword>
<dbReference type="PANTHER" id="PTHR40599">
    <property type="entry name" value="[CITRATE [PRO-3S]-LYASE] LIGASE"/>
    <property type="match status" value="1"/>
</dbReference>
<dbReference type="SUPFAM" id="SSF52374">
    <property type="entry name" value="Nucleotidylyl transferase"/>
    <property type="match status" value="1"/>
</dbReference>
<name>A0A644TL50_9ZZZZ</name>
<gene>
    <name evidence="4" type="primary">citC_2</name>
    <name evidence="4" type="ORF">SDC9_13403</name>
</gene>
<evidence type="ECO:0000256" key="1">
    <source>
        <dbReference type="ARBA" id="ARBA00022741"/>
    </source>
</evidence>
<protein>
    <submittedName>
        <fullName evidence="4">[Citrate [pro-3S]-lyase] ligase</fullName>
        <ecNumber evidence="4">6.2.1.22</ecNumber>
    </submittedName>
</protein>
<reference evidence="4" key="1">
    <citation type="submission" date="2019-08" db="EMBL/GenBank/DDBJ databases">
        <authorList>
            <person name="Kucharzyk K."/>
            <person name="Murdoch R.W."/>
            <person name="Higgins S."/>
            <person name="Loffler F."/>
        </authorList>
    </citation>
    <scope>NUCLEOTIDE SEQUENCE</scope>
</reference>
<dbReference type="NCBIfam" id="TIGR00124">
    <property type="entry name" value="cit_ly_ligase"/>
    <property type="match status" value="1"/>
</dbReference>
<dbReference type="InterPro" id="IPR014729">
    <property type="entry name" value="Rossmann-like_a/b/a_fold"/>
</dbReference>
<dbReference type="GO" id="GO:0016747">
    <property type="term" value="F:acyltransferase activity, transferring groups other than amino-acyl groups"/>
    <property type="evidence" value="ECO:0007669"/>
    <property type="project" value="InterPro"/>
</dbReference>
<evidence type="ECO:0000256" key="2">
    <source>
        <dbReference type="ARBA" id="ARBA00022840"/>
    </source>
</evidence>
<dbReference type="GO" id="GO:0016829">
    <property type="term" value="F:lyase activity"/>
    <property type="evidence" value="ECO:0007669"/>
    <property type="project" value="UniProtKB-KW"/>
</dbReference>
<evidence type="ECO:0000259" key="3">
    <source>
        <dbReference type="PROSITE" id="PS51186"/>
    </source>
</evidence>
<dbReference type="SUPFAM" id="SSF55729">
    <property type="entry name" value="Acyl-CoA N-acyltransferases (Nat)"/>
    <property type="match status" value="1"/>
</dbReference>
<evidence type="ECO:0000313" key="4">
    <source>
        <dbReference type="EMBL" id="MPL67705.1"/>
    </source>
</evidence>
<dbReference type="AlphaFoldDB" id="A0A644TL50"/>
<dbReference type="SMART" id="SM00764">
    <property type="entry name" value="Citrate_ly_lig"/>
    <property type="match status" value="1"/>
</dbReference>
<proteinExistence type="predicted"/>
<dbReference type="InterPro" id="IPR013166">
    <property type="entry name" value="Citrate_lyase_ligase_C"/>
</dbReference>
<keyword evidence="2" id="KW-0067">ATP-binding</keyword>
<dbReference type="Pfam" id="PF08218">
    <property type="entry name" value="Citrate_ly_lig"/>
    <property type="match status" value="1"/>
</dbReference>
<organism evidence="4">
    <name type="scientific">bioreactor metagenome</name>
    <dbReference type="NCBI Taxonomy" id="1076179"/>
    <lineage>
        <taxon>unclassified sequences</taxon>
        <taxon>metagenomes</taxon>
        <taxon>ecological metagenomes</taxon>
    </lineage>
</organism>
<keyword evidence="1" id="KW-0547">Nucleotide-binding</keyword>
<dbReference type="InterPro" id="IPR005216">
    <property type="entry name" value="Citrate_lyase_ligase"/>
</dbReference>
<dbReference type="PROSITE" id="PS51186">
    <property type="entry name" value="GNAT"/>
    <property type="match status" value="1"/>
</dbReference>
<comment type="caution">
    <text evidence="4">The sequence shown here is derived from an EMBL/GenBank/DDBJ whole genome shotgun (WGS) entry which is preliminary data.</text>
</comment>
<dbReference type="Gene3D" id="3.40.50.620">
    <property type="entry name" value="HUPs"/>
    <property type="match status" value="1"/>
</dbReference>
<accession>A0A644TL50</accession>
<dbReference type="GO" id="GO:0005524">
    <property type="term" value="F:ATP binding"/>
    <property type="evidence" value="ECO:0007669"/>
    <property type="project" value="UniProtKB-KW"/>
</dbReference>
<keyword evidence="4" id="KW-0456">Lyase</keyword>
<dbReference type="InterPro" id="IPR016181">
    <property type="entry name" value="Acyl_CoA_acyltransferase"/>
</dbReference>
<dbReference type="PANTHER" id="PTHR40599:SF1">
    <property type="entry name" value="[CITRATE [PRO-3S]-LYASE] LIGASE"/>
    <property type="match status" value="1"/>
</dbReference>
<dbReference type="Gene3D" id="3.40.630.30">
    <property type="match status" value="1"/>
</dbReference>
<dbReference type="InterPro" id="IPR000182">
    <property type="entry name" value="GNAT_dom"/>
</dbReference>
<sequence>MGARVFGWEERILIGRDEFAARKRLLESRGLSVPDREDIVLGLFENDSLVATGSLVGSVLEGIAVTDACEGEGAAAAIVSSLIRRAVEAGKKQLFLYTKTHEARRFEAMGFSLIASTGGQGVALLEWGMEGIGPWLEALRNRTAGKPLGAAAVVVNCNPFTLGHRSLIEYAAARSPWLYVLVVEEDRSLFPFRVRIELVRRGTADLPNLTVLEGGPYVISSATFPTYFVRPAEEKSGRADKAVELHAALDLALFRRHIAPALHIADRFVGTEPYCATTSVYNRMMKEILTAEEGEGAPIRVHEMPRFEKEGSPVSASKVRELIKRGDVEMVKALVPATTWAWLNSAEAAPVLERIKKSDSRH</sequence>
<dbReference type="GO" id="GO:0008771">
    <property type="term" value="F:[citrate (pro-3S)-lyase] ligase activity"/>
    <property type="evidence" value="ECO:0007669"/>
    <property type="project" value="UniProtKB-EC"/>
</dbReference>
<dbReference type="EC" id="6.2.1.22" evidence="4"/>
<dbReference type="EMBL" id="VSSQ01000038">
    <property type="protein sequence ID" value="MPL67705.1"/>
    <property type="molecule type" value="Genomic_DNA"/>
</dbReference>